<dbReference type="PANTHER" id="PTHR46826:SF1">
    <property type="entry name" value="TVP38_TMEM64 FAMILY MEMBRANE PROTEIN YDJX"/>
    <property type="match status" value="1"/>
</dbReference>
<feature type="domain" description="VTT" evidence="2">
    <location>
        <begin position="1"/>
        <end position="110"/>
    </location>
</feature>
<proteinExistence type="predicted"/>
<feature type="transmembrane region" description="Helical" evidence="1">
    <location>
        <begin position="132"/>
        <end position="149"/>
    </location>
</feature>
<comment type="caution">
    <text evidence="3">The sequence shown here is derived from an EMBL/GenBank/DDBJ whole genome shotgun (WGS) entry which is preliminary data.</text>
</comment>
<feature type="non-terminal residue" evidence="3">
    <location>
        <position position="1"/>
    </location>
</feature>
<gene>
    <name evidence="3" type="ORF">FJZ47_11600</name>
</gene>
<protein>
    <submittedName>
        <fullName evidence="3">TVP38/TMEM64 family protein</fullName>
    </submittedName>
</protein>
<feature type="transmembrane region" description="Helical" evidence="1">
    <location>
        <begin position="90"/>
        <end position="112"/>
    </location>
</feature>
<accession>A0A938B2P7</accession>
<dbReference type="EMBL" id="VGLS01000325">
    <property type="protein sequence ID" value="MBM3224431.1"/>
    <property type="molecule type" value="Genomic_DNA"/>
</dbReference>
<keyword evidence="1" id="KW-1133">Transmembrane helix</keyword>
<evidence type="ECO:0000313" key="4">
    <source>
        <dbReference type="Proteomes" id="UP000712673"/>
    </source>
</evidence>
<sequence length="156" mass="16304">IAGGLLFGALWGTVLTVVSATLGATILFHLAQTALGDTLRSRAGAWLPRLEAGFKANALSYLLVLRLVPLFPFFIVNLVPALLGVPSMTFIAGTFLGIIPGSFVYTTVGAGLGSVFDAGETFSLAGVLTPQLLMALVGLAVLAMLPVAYKKWLARR</sequence>
<evidence type="ECO:0000259" key="2">
    <source>
        <dbReference type="Pfam" id="PF09335"/>
    </source>
</evidence>
<keyword evidence="1" id="KW-0472">Membrane</keyword>
<organism evidence="3 4">
    <name type="scientific">Tectimicrobiota bacterium</name>
    <dbReference type="NCBI Taxonomy" id="2528274"/>
    <lineage>
        <taxon>Bacteria</taxon>
        <taxon>Pseudomonadati</taxon>
        <taxon>Nitrospinota/Tectimicrobiota group</taxon>
        <taxon>Candidatus Tectimicrobiota</taxon>
    </lineage>
</organism>
<keyword evidence="1" id="KW-0812">Transmembrane</keyword>
<name>A0A938B2P7_UNCTE</name>
<dbReference type="InterPro" id="IPR053240">
    <property type="entry name" value="VTT_domain"/>
</dbReference>
<dbReference type="Pfam" id="PF09335">
    <property type="entry name" value="VTT_dom"/>
    <property type="match status" value="1"/>
</dbReference>
<feature type="transmembrane region" description="Helical" evidence="1">
    <location>
        <begin position="60"/>
        <end position="83"/>
    </location>
</feature>
<dbReference type="InterPro" id="IPR032816">
    <property type="entry name" value="VTT_dom"/>
</dbReference>
<evidence type="ECO:0000313" key="3">
    <source>
        <dbReference type="EMBL" id="MBM3224431.1"/>
    </source>
</evidence>
<evidence type="ECO:0000256" key="1">
    <source>
        <dbReference type="SAM" id="Phobius"/>
    </source>
</evidence>
<dbReference type="Proteomes" id="UP000712673">
    <property type="component" value="Unassembled WGS sequence"/>
</dbReference>
<dbReference type="PANTHER" id="PTHR46826">
    <property type="match status" value="1"/>
</dbReference>
<reference evidence="3" key="1">
    <citation type="submission" date="2019-03" db="EMBL/GenBank/DDBJ databases">
        <title>Lake Tanganyika Metagenome-Assembled Genomes (MAGs).</title>
        <authorList>
            <person name="Tran P."/>
        </authorList>
    </citation>
    <scope>NUCLEOTIDE SEQUENCE</scope>
    <source>
        <strain evidence="3">K_DeepCast_65m_m2_066</strain>
    </source>
</reference>
<dbReference type="AlphaFoldDB" id="A0A938B2P7"/>